<feature type="domain" description="PI31 proteasome regulator C-terminal" evidence="13">
    <location>
        <begin position="202"/>
        <end position="257"/>
    </location>
</feature>
<accession>A0AAQ4EDX8</accession>
<evidence type="ECO:0000256" key="3">
    <source>
        <dbReference type="ARBA" id="ARBA00006405"/>
    </source>
</evidence>
<evidence type="ECO:0000256" key="9">
    <source>
        <dbReference type="ARBA" id="ARBA00022942"/>
    </source>
</evidence>
<comment type="similarity">
    <text evidence="3">Belongs to the proteasome inhibitor PI31 family.</text>
</comment>
<comment type="function">
    <text evidence="11">Plays an important role in control of proteasome function. Inhibits the hydrolysis of protein and peptide substrates by the 20S proteasome. Also inhibits the activation of the proteasome by the proteasome regulatory proteins PA700 and PA28.</text>
</comment>
<gene>
    <name evidence="15" type="ORF">V5799_012609</name>
</gene>
<keyword evidence="7" id="KW-0597">Phosphoprotein</keyword>
<feature type="region of interest" description="Disordered" evidence="12">
    <location>
        <begin position="222"/>
        <end position="287"/>
    </location>
</feature>
<evidence type="ECO:0000256" key="4">
    <source>
        <dbReference type="ARBA" id="ARBA00015575"/>
    </source>
</evidence>
<dbReference type="Pfam" id="PF11566">
    <property type="entry name" value="PI31_Prot_N"/>
    <property type="match status" value="1"/>
</dbReference>
<keyword evidence="6" id="KW-0963">Cytoplasm</keyword>
<evidence type="ECO:0000256" key="5">
    <source>
        <dbReference type="ARBA" id="ARBA00022481"/>
    </source>
</evidence>
<keyword evidence="8" id="KW-0256">Endoplasmic reticulum</keyword>
<dbReference type="InterPro" id="IPR013886">
    <property type="entry name" value="PI31_Prot_C"/>
</dbReference>
<sequence length="287" mass="31930">MSSTGETTSLPAYEKYFAFELLFKSCNESFQSKHDALVVLAHYLLVRSGKRCAGSGEVWADPQQNTTELLPAGWNENQDLYTIRYISPQNNEQYLLTAVRVDNSLLICILNVQKERTASTNLNVDKYVSEEYKDCSRAFKDLNAVVDKLNRELISVMECCDSGSEIIGVRDASPTASQESLLHMPRTRVGIEWPQTPQYVPLGQRDLNPFFGGGLGGGMIMDQRHLPRPPRPDLRATAPGLPRGAVPPGARFDPFGPPHPDHPADFRFAGPNPDHLARPPDDDDMFS</sequence>
<dbReference type="Pfam" id="PF08577">
    <property type="entry name" value="PI31_Prot_C"/>
    <property type="match status" value="1"/>
</dbReference>
<dbReference type="GO" id="GO:0005783">
    <property type="term" value="C:endoplasmic reticulum"/>
    <property type="evidence" value="ECO:0007669"/>
    <property type="project" value="UniProtKB-SubCell"/>
</dbReference>
<evidence type="ECO:0000256" key="6">
    <source>
        <dbReference type="ARBA" id="ARBA00022490"/>
    </source>
</evidence>
<evidence type="ECO:0000256" key="10">
    <source>
        <dbReference type="ARBA" id="ARBA00022990"/>
    </source>
</evidence>
<protein>
    <recommendedName>
        <fullName evidence="4">Proteasome inhibitor PI31 subunit</fullName>
    </recommendedName>
</protein>
<dbReference type="GO" id="GO:0000502">
    <property type="term" value="C:proteasome complex"/>
    <property type="evidence" value="ECO:0007669"/>
    <property type="project" value="UniProtKB-KW"/>
</dbReference>
<evidence type="ECO:0000313" key="16">
    <source>
        <dbReference type="Proteomes" id="UP001321473"/>
    </source>
</evidence>
<keyword evidence="10" id="KW-0007">Acetylation</keyword>
<comment type="caution">
    <text evidence="15">The sequence shown here is derived from an EMBL/GenBank/DDBJ whole genome shotgun (WGS) entry which is preliminary data.</text>
</comment>
<evidence type="ECO:0000256" key="7">
    <source>
        <dbReference type="ARBA" id="ARBA00022553"/>
    </source>
</evidence>
<comment type="subcellular location">
    <subcellularLocation>
        <location evidence="2">Cytoplasm</location>
    </subcellularLocation>
    <subcellularLocation>
        <location evidence="1">Endoplasmic reticulum</location>
    </subcellularLocation>
</comment>
<dbReference type="Proteomes" id="UP001321473">
    <property type="component" value="Unassembled WGS sequence"/>
</dbReference>
<evidence type="ECO:0000313" key="15">
    <source>
        <dbReference type="EMBL" id="KAK8772860.1"/>
    </source>
</evidence>
<evidence type="ECO:0000259" key="14">
    <source>
        <dbReference type="Pfam" id="PF11566"/>
    </source>
</evidence>
<dbReference type="InterPro" id="IPR021625">
    <property type="entry name" value="PI31_Prot_N"/>
</dbReference>
<dbReference type="GO" id="GO:0043161">
    <property type="term" value="P:proteasome-mediated ubiquitin-dependent protein catabolic process"/>
    <property type="evidence" value="ECO:0007669"/>
    <property type="project" value="InterPro"/>
</dbReference>
<evidence type="ECO:0000256" key="11">
    <source>
        <dbReference type="ARBA" id="ARBA00024805"/>
    </source>
</evidence>
<name>A0AAQ4EDX8_AMBAM</name>
<evidence type="ECO:0000256" key="8">
    <source>
        <dbReference type="ARBA" id="ARBA00022824"/>
    </source>
</evidence>
<feature type="domain" description="PI31 proteasome regulator N-terminal" evidence="14">
    <location>
        <begin position="28"/>
        <end position="146"/>
    </location>
</feature>
<dbReference type="Gene3D" id="3.40.1000.30">
    <property type="match status" value="1"/>
</dbReference>
<reference evidence="15 16" key="1">
    <citation type="journal article" date="2023" name="Arcadia Sci">
        <title>De novo assembly of a long-read Amblyomma americanum tick genome.</title>
        <authorList>
            <person name="Chou S."/>
            <person name="Poskanzer K.E."/>
            <person name="Rollins M."/>
            <person name="Thuy-Boun P.S."/>
        </authorList>
    </citation>
    <scope>NUCLEOTIDE SEQUENCE [LARGE SCALE GENOMIC DNA]</scope>
    <source>
        <strain evidence="15">F_SG_1</strain>
        <tissue evidence="15">Salivary glands</tissue>
    </source>
</reference>
<dbReference type="EMBL" id="JARKHS020017691">
    <property type="protein sequence ID" value="KAK8772860.1"/>
    <property type="molecule type" value="Genomic_DNA"/>
</dbReference>
<evidence type="ECO:0000259" key="13">
    <source>
        <dbReference type="Pfam" id="PF08577"/>
    </source>
</evidence>
<dbReference type="GO" id="GO:0004866">
    <property type="term" value="F:endopeptidase inhibitor activity"/>
    <property type="evidence" value="ECO:0007669"/>
    <property type="project" value="InterPro"/>
</dbReference>
<evidence type="ECO:0000256" key="2">
    <source>
        <dbReference type="ARBA" id="ARBA00004496"/>
    </source>
</evidence>
<proteinExistence type="inferred from homology"/>
<dbReference type="PANTHER" id="PTHR13266:SF1">
    <property type="entry name" value="PROTEASOME INHIBITOR PI31 SUBUNIT"/>
    <property type="match status" value="1"/>
</dbReference>
<keyword evidence="5" id="KW-0488">Methylation</keyword>
<keyword evidence="9" id="KW-0647">Proteasome</keyword>
<evidence type="ECO:0000256" key="12">
    <source>
        <dbReference type="SAM" id="MobiDB-lite"/>
    </source>
</evidence>
<feature type="compositionally biased region" description="Basic and acidic residues" evidence="12">
    <location>
        <begin position="222"/>
        <end position="234"/>
    </location>
</feature>
<dbReference type="InterPro" id="IPR045128">
    <property type="entry name" value="PI31-like"/>
</dbReference>
<dbReference type="PANTHER" id="PTHR13266">
    <property type="entry name" value="PROTEASOME INHIBITOR"/>
    <property type="match status" value="1"/>
</dbReference>
<keyword evidence="16" id="KW-1185">Reference proteome</keyword>
<dbReference type="GO" id="GO:0070628">
    <property type="term" value="F:proteasome binding"/>
    <property type="evidence" value="ECO:0007669"/>
    <property type="project" value="InterPro"/>
</dbReference>
<evidence type="ECO:0000256" key="1">
    <source>
        <dbReference type="ARBA" id="ARBA00004240"/>
    </source>
</evidence>
<dbReference type="AlphaFoldDB" id="A0AAQ4EDX8"/>
<organism evidence="15 16">
    <name type="scientific">Amblyomma americanum</name>
    <name type="common">Lone star tick</name>
    <dbReference type="NCBI Taxonomy" id="6943"/>
    <lineage>
        <taxon>Eukaryota</taxon>
        <taxon>Metazoa</taxon>
        <taxon>Ecdysozoa</taxon>
        <taxon>Arthropoda</taxon>
        <taxon>Chelicerata</taxon>
        <taxon>Arachnida</taxon>
        <taxon>Acari</taxon>
        <taxon>Parasitiformes</taxon>
        <taxon>Ixodida</taxon>
        <taxon>Ixodoidea</taxon>
        <taxon>Ixodidae</taxon>
        <taxon>Amblyomminae</taxon>
        <taxon>Amblyomma</taxon>
    </lineage>
</organism>